<sequence>MENLDDGCDRYELAPGSSPARNSQYRLCGRQSTVRQCMGGGLVADVLLWKRRHVSFGLIVATTVAWVIFERQISQFIETDHYQNYQSWSSQKIWSQMPLSFRVKINSLLLTAHDITLGKDFRLFFKVVICLWLLSVVGSYFSFFSLAYIGTLLSITIPALYSKHEAPVDKCFSLLHRKFSHHYKIVNENFNSKLPRSLAKNKNT</sequence>
<gene>
    <name evidence="1" type="ORF">MLD38_018845</name>
</gene>
<comment type="caution">
    <text evidence="1">The sequence shown here is derived from an EMBL/GenBank/DDBJ whole genome shotgun (WGS) entry which is preliminary data.</text>
</comment>
<protein>
    <submittedName>
        <fullName evidence="1">Uncharacterized protein</fullName>
    </submittedName>
</protein>
<reference evidence="2" key="1">
    <citation type="journal article" date="2023" name="Front. Plant Sci.">
        <title>Chromosomal-level genome assembly of Melastoma candidum provides insights into trichome evolution.</title>
        <authorList>
            <person name="Zhong Y."/>
            <person name="Wu W."/>
            <person name="Sun C."/>
            <person name="Zou P."/>
            <person name="Liu Y."/>
            <person name="Dai S."/>
            <person name="Zhou R."/>
        </authorList>
    </citation>
    <scope>NUCLEOTIDE SEQUENCE [LARGE SCALE GENOMIC DNA]</scope>
</reference>
<proteinExistence type="predicted"/>
<keyword evidence="2" id="KW-1185">Reference proteome</keyword>
<dbReference type="EMBL" id="CM042884">
    <property type="protein sequence ID" value="KAI4370494.1"/>
    <property type="molecule type" value="Genomic_DNA"/>
</dbReference>
<evidence type="ECO:0000313" key="1">
    <source>
        <dbReference type="EMBL" id="KAI4370494.1"/>
    </source>
</evidence>
<accession>A0ACB9QV37</accession>
<name>A0ACB9QV37_9MYRT</name>
<evidence type="ECO:0000313" key="2">
    <source>
        <dbReference type="Proteomes" id="UP001057402"/>
    </source>
</evidence>
<dbReference type="Proteomes" id="UP001057402">
    <property type="component" value="Chromosome 5"/>
</dbReference>
<organism evidence="1 2">
    <name type="scientific">Melastoma candidum</name>
    <dbReference type="NCBI Taxonomy" id="119954"/>
    <lineage>
        <taxon>Eukaryota</taxon>
        <taxon>Viridiplantae</taxon>
        <taxon>Streptophyta</taxon>
        <taxon>Embryophyta</taxon>
        <taxon>Tracheophyta</taxon>
        <taxon>Spermatophyta</taxon>
        <taxon>Magnoliopsida</taxon>
        <taxon>eudicotyledons</taxon>
        <taxon>Gunneridae</taxon>
        <taxon>Pentapetalae</taxon>
        <taxon>rosids</taxon>
        <taxon>malvids</taxon>
        <taxon>Myrtales</taxon>
        <taxon>Melastomataceae</taxon>
        <taxon>Melastomatoideae</taxon>
        <taxon>Melastomateae</taxon>
        <taxon>Melastoma</taxon>
    </lineage>
</organism>